<proteinExistence type="predicted"/>
<reference evidence="4 5" key="1">
    <citation type="submission" date="2015-06" db="EMBL/GenBank/DDBJ databases">
        <title>Prevotella sp. 109, sp. nov., a novel member of the family Prevotellaceae isolated from human faeces.</title>
        <authorList>
            <person name="Shkoporov A.N."/>
            <person name="Chaplin A.V."/>
            <person name="Kafarskaia L.I."/>
            <person name="Efimov B.A."/>
        </authorList>
    </citation>
    <scope>NUCLEOTIDE SEQUENCE [LARGE SCALE GENOMIC DNA]</scope>
    <source>
        <strain evidence="4 5">109</strain>
    </source>
</reference>
<evidence type="ECO:0000259" key="3">
    <source>
        <dbReference type="Pfam" id="PF20434"/>
    </source>
</evidence>
<dbReference type="PANTHER" id="PTHR48081:SF6">
    <property type="entry name" value="PEPTIDASE S9 PROLYL OLIGOPEPTIDASE CATALYTIC DOMAIN-CONTAINING PROTEIN"/>
    <property type="match status" value="1"/>
</dbReference>
<dbReference type="SUPFAM" id="SSF53474">
    <property type="entry name" value="alpha/beta-Hydrolases"/>
    <property type="match status" value="1"/>
</dbReference>
<evidence type="ECO:0000313" key="5">
    <source>
        <dbReference type="Proteomes" id="UP000036951"/>
    </source>
</evidence>
<dbReference type="Gene3D" id="3.40.50.1820">
    <property type="entry name" value="alpha/beta hydrolase"/>
    <property type="match status" value="1"/>
</dbReference>
<name>A0A8E1USJ4_9BACT</name>
<dbReference type="AlphaFoldDB" id="A0A8E1USJ4"/>
<sequence length="274" mass="30324">MTLKKLLFAAAMLALSLNMSAQQSYEINLWPNGPAVKSSDAGDTAKVKVFLPEKKSATGRAVVICPGGGYQHLAMNHEGYDWAPFFNNMGIAAIVLKYRMPHGEKDVPISDAEEAIRLVRRNAANWNINPDDVGIMGSSAGGHLASTVATHAAKDARPDFQILFYPVITMMPDITHKGSHDNLLGSNARKKDENSYSNDLHVSRMTPRAFIALSDDDRVVLPANGVNYYIELYRHDVPATLHVYPSGGHGWGNRDSFKYHNEMQLELKAWLRSF</sequence>
<comment type="caution">
    <text evidence="4">The sequence shown here is derived from an EMBL/GenBank/DDBJ whole genome shotgun (WGS) entry which is preliminary data.</text>
</comment>
<keyword evidence="4" id="KW-0624">Polysaccharide degradation</keyword>
<dbReference type="InterPro" id="IPR029058">
    <property type="entry name" value="AB_hydrolase_fold"/>
</dbReference>
<protein>
    <submittedName>
        <fullName evidence="4">Xylanase</fullName>
    </submittedName>
</protein>
<keyword evidence="4" id="KW-0119">Carbohydrate metabolism</keyword>
<gene>
    <name evidence="4" type="ORF">ACU52_03590</name>
</gene>
<dbReference type="RefSeq" id="WP_053397789.1">
    <property type="nucleotide sequence ID" value="NZ_DAWBWQ010000083.1"/>
</dbReference>
<keyword evidence="5" id="KW-1185">Reference proteome</keyword>
<dbReference type="OrthoDB" id="9796689at2"/>
<feature type="signal peptide" evidence="2">
    <location>
        <begin position="1"/>
        <end position="21"/>
    </location>
</feature>
<dbReference type="GO" id="GO:0045493">
    <property type="term" value="P:xylan catabolic process"/>
    <property type="evidence" value="ECO:0007669"/>
    <property type="project" value="UniProtKB-KW"/>
</dbReference>
<keyword evidence="4" id="KW-0326">Glycosidase</keyword>
<dbReference type="InterPro" id="IPR050300">
    <property type="entry name" value="GDXG_lipolytic_enzyme"/>
</dbReference>
<feature type="chain" id="PRO_5034058845" evidence="2">
    <location>
        <begin position="22"/>
        <end position="274"/>
    </location>
</feature>
<dbReference type="PANTHER" id="PTHR48081">
    <property type="entry name" value="AB HYDROLASE SUPERFAMILY PROTEIN C4A8.06C"/>
    <property type="match status" value="1"/>
</dbReference>
<evidence type="ECO:0000313" key="4">
    <source>
        <dbReference type="EMBL" id="KOO69188.1"/>
    </source>
</evidence>
<dbReference type="Pfam" id="PF20434">
    <property type="entry name" value="BD-FAE"/>
    <property type="match status" value="1"/>
</dbReference>
<evidence type="ECO:0000256" key="1">
    <source>
        <dbReference type="ARBA" id="ARBA00022801"/>
    </source>
</evidence>
<accession>A0A8E1USJ4</accession>
<keyword evidence="1 4" id="KW-0378">Hydrolase</keyword>
<organism evidence="4 5">
    <name type="scientific">Xylanibacter rarus</name>
    <dbReference type="NCBI Taxonomy" id="1676614"/>
    <lineage>
        <taxon>Bacteria</taxon>
        <taxon>Pseudomonadati</taxon>
        <taxon>Bacteroidota</taxon>
        <taxon>Bacteroidia</taxon>
        <taxon>Bacteroidales</taxon>
        <taxon>Prevotellaceae</taxon>
        <taxon>Xylanibacter</taxon>
    </lineage>
</organism>
<keyword evidence="2" id="KW-0732">Signal</keyword>
<evidence type="ECO:0000256" key="2">
    <source>
        <dbReference type="SAM" id="SignalP"/>
    </source>
</evidence>
<keyword evidence="4" id="KW-0858">Xylan degradation</keyword>
<dbReference type="EMBL" id="LFQU01000004">
    <property type="protein sequence ID" value="KOO69188.1"/>
    <property type="molecule type" value="Genomic_DNA"/>
</dbReference>
<dbReference type="GO" id="GO:0016798">
    <property type="term" value="F:hydrolase activity, acting on glycosyl bonds"/>
    <property type="evidence" value="ECO:0007669"/>
    <property type="project" value="UniProtKB-KW"/>
</dbReference>
<feature type="domain" description="BD-FAE-like" evidence="3">
    <location>
        <begin position="49"/>
        <end position="155"/>
    </location>
</feature>
<dbReference type="Proteomes" id="UP000036951">
    <property type="component" value="Unassembled WGS sequence"/>
</dbReference>
<dbReference type="InterPro" id="IPR049492">
    <property type="entry name" value="BD-FAE-like_dom"/>
</dbReference>